<dbReference type="InterPro" id="IPR049071">
    <property type="entry name" value="MPI_cupin_dom"/>
</dbReference>
<dbReference type="GO" id="GO:0008270">
    <property type="term" value="F:zinc ion binding"/>
    <property type="evidence" value="ECO:0007669"/>
    <property type="project" value="UniProtKB-UniRule"/>
</dbReference>
<organism evidence="12 13">
    <name type="scientific">Gracilibacillus boraciitolerans JCM 21714</name>
    <dbReference type="NCBI Taxonomy" id="1298598"/>
    <lineage>
        <taxon>Bacteria</taxon>
        <taxon>Bacillati</taxon>
        <taxon>Bacillota</taxon>
        <taxon>Bacilli</taxon>
        <taxon>Bacillales</taxon>
        <taxon>Bacillaceae</taxon>
        <taxon>Gracilibacillus</taxon>
    </lineage>
</organism>
<dbReference type="InterPro" id="IPR014710">
    <property type="entry name" value="RmlC-like_jellyroll"/>
</dbReference>
<accession>W4VKX8</accession>
<feature type="binding site" evidence="8">
    <location>
        <position position="120"/>
    </location>
    <ligand>
        <name>Zn(2+)</name>
        <dbReference type="ChEBI" id="CHEBI:29105"/>
    </ligand>
</feature>
<dbReference type="RefSeq" id="WP_035724335.1">
    <property type="nucleotide sequence ID" value="NZ_BAVS01000016.1"/>
</dbReference>
<dbReference type="Pfam" id="PF20511">
    <property type="entry name" value="PMI_typeI_cat"/>
    <property type="match status" value="1"/>
</dbReference>
<protein>
    <recommendedName>
        <fullName evidence="3 7">Mannose-6-phosphate isomerase</fullName>
        <ecNumber evidence="3 7">5.3.1.8</ecNumber>
    </recommendedName>
</protein>
<dbReference type="eggNOG" id="COG1482">
    <property type="taxonomic scope" value="Bacteria"/>
</dbReference>
<dbReference type="InterPro" id="IPR011051">
    <property type="entry name" value="RmlC_Cupin_sf"/>
</dbReference>
<keyword evidence="13" id="KW-1185">Reference proteome</keyword>
<feature type="domain" description="Mannose-6-phosphate isomerase cupin" evidence="11">
    <location>
        <begin position="243"/>
        <end position="319"/>
    </location>
</feature>
<evidence type="ECO:0000256" key="4">
    <source>
        <dbReference type="ARBA" id="ARBA00022723"/>
    </source>
</evidence>
<dbReference type="STRING" id="1298598.JCM21714_2988"/>
<feature type="binding site" evidence="8">
    <location>
        <position position="177"/>
    </location>
    <ligand>
        <name>Zn(2+)</name>
        <dbReference type="ChEBI" id="CHEBI:29105"/>
    </ligand>
</feature>
<evidence type="ECO:0000256" key="1">
    <source>
        <dbReference type="ARBA" id="ARBA00000757"/>
    </source>
</evidence>
<dbReference type="InterPro" id="IPR046457">
    <property type="entry name" value="PMI_typeI_cat"/>
</dbReference>
<evidence type="ECO:0000256" key="8">
    <source>
        <dbReference type="PIRSR" id="PIRSR036894-1"/>
    </source>
</evidence>
<dbReference type="InterPro" id="IPR014628">
    <property type="entry name" value="Man6P_isomerase_Firm_short"/>
</dbReference>
<comment type="similarity">
    <text evidence="2 7">Belongs to the mannose-6-phosphate isomerase type 1 family.</text>
</comment>
<evidence type="ECO:0000256" key="7">
    <source>
        <dbReference type="PIRNR" id="PIRNR036894"/>
    </source>
</evidence>
<dbReference type="EMBL" id="BAVS01000016">
    <property type="protein sequence ID" value="GAE93877.1"/>
    <property type="molecule type" value="Genomic_DNA"/>
</dbReference>
<evidence type="ECO:0000313" key="12">
    <source>
        <dbReference type="EMBL" id="GAE93877.1"/>
    </source>
</evidence>
<evidence type="ECO:0000259" key="11">
    <source>
        <dbReference type="Pfam" id="PF21621"/>
    </source>
</evidence>
<feature type="binding site" evidence="8">
    <location>
        <position position="102"/>
    </location>
    <ligand>
        <name>Zn(2+)</name>
        <dbReference type="ChEBI" id="CHEBI:29105"/>
    </ligand>
</feature>
<dbReference type="PANTHER" id="PTHR42742:SF3">
    <property type="entry name" value="FRUCTOKINASE"/>
    <property type="match status" value="1"/>
</dbReference>
<dbReference type="SUPFAM" id="SSF51182">
    <property type="entry name" value="RmlC-like cupins"/>
    <property type="match status" value="1"/>
</dbReference>
<evidence type="ECO:0000256" key="9">
    <source>
        <dbReference type="PIRSR" id="PIRSR036894-2"/>
    </source>
</evidence>
<name>W4VKX8_9BACI</name>
<sequence>MYKEPIFLQPIFQERIWGGGQKLHTEFHYTIPYECTGGEAWAISAHENGPSKIVNGELKGKTLLDAWKDHGELFNKSVDNTEAYPLLIKILDANDKLSVQVHPNDHYAREVANEDYGKTECWYVLSAEENAELIIGHHAQSRDELEAMIDQGKWDELLRYVKVKTGDFVYVPSGTLHAIGSGIVILETQQSSDITYRVYDYDRTDTEGNTRELHLQQAKEVITVPHGTPELTQTVEKKQGLTAKKLVKEEYFTVYHWELDGSVELTRAADFLQVSMVEGEASITVNNQSFHIKKGDHFILPATIQDYQLEGHGEFVVSHTS</sequence>
<dbReference type="GO" id="GO:0004476">
    <property type="term" value="F:mannose-6-phosphate isomerase activity"/>
    <property type="evidence" value="ECO:0007669"/>
    <property type="project" value="UniProtKB-UniRule"/>
</dbReference>
<dbReference type="PANTHER" id="PTHR42742">
    <property type="entry name" value="TRANSCRIPTIONAL REPRESSOR MPRA"/>
    <property type="match status" value="1"/>
</dbReference>
<evidence type="ECO:0000259" key="10">
    <source>
        <dbReference type="Pfam" id="PF20511"/>
    </source>
</evidence>
<dbReference type="PIRSF" id="PIRSF036894">
    <property type="entry name" value="PMI_Firm_short"/>
    <property type="match status" value="1"/>
</dbReference>
<evidence type="ECO:0000256" key="5">
    <source>
        <dbReference type="ARBA" id="ARBA00022833"/>
    </source>
</evidence>
<dbReference type="EC" id="5.3.1.8" evidence="3 7"/>
<dbReference type="InterPro" id="IPR001250">
    <property type="entry name" value="Man6P_Isoase-1"/>
</dbReference>
<evidence type="ECO:0000256" key="2">
    <source>
        <dbReference type="ARBA" id="ARBA00010772"/>
    </source>
</evidence>
<dbReference type="Proteomes" id="UP000019102">
    <property type="component" value="Unassembled WGS sequence"/>
</dbReference>
<dbReference type="CDD" id="cd07010">
    <property type="entry name" value="cupin_PMI_type_I_N_bac"/>
    <property type="match status" value="1"/>
</dbReference>
<reference evidence="12 13" key="1">
    <citation type="journal article" date="2014" name="Genome Announc.">
        <title>Draft Genome Sequence of the Boron-Tolerant and Moderately Halotolerant Bacterium Gracilibacillus boraciitolerans JCM 21714T.</title>
        <authorList>
            <person name="Ahmed I."/>
            <person name="Oshima K."/>
            <person name="Suda W."/>
            <person name="Kitamura K."/>
            <person name="Iida T."/>
            <person name="Ohmori Y."/>
            <person name="Fujiwara T."/>
            <person name="Hattori M."/>
            <person name="Ohkuma M."/>
        </authorList>
    </citation>
    <scope>NUCLEOTIDE SEQUENCE [LARGE SCALE GENOMIC DNA]</scope>
    <source>
        <strain evidence="12 13">JCM 21714</strain>
    </source>
</reference>
<dbReference type="Gene3D" id="2.60.120.10">
    <property type="entry name" value="Jelly Rolls"/>
    <property type="match status" value="2"/>
</dbReference>
<dbReference type="OrthoDB" id="9808275at2"/>
<comment type="catalytic activity">
    <reaction evidence="1 7">
        <text>D-mannose 6-phosphate = D-fructose 6-phosphate</text>
        <dbReference type="Rhea" id="RHEA:12356"/>
        <dbReference type="ChEBI" id="CHEBI:58735"/>
        <dbReference type="ChEBI" id="CHEBI:61527"/>
        <dbReference type="EC" id="5.3.1.8"/>
    </reaction>
</comment>
<keyword evidence="6 7" id="KW-0413">Isomerase</keyword>
<evidence type="ECO:0000313" key="13">
    <source>
        <dbReference type="Proteomes" id="UP000019102"/>
    </source>
</evidence>
<comment type="cofactor">
    <cofactor evidence="8">
        <name>Zn(2+)</name>
        <dbReference type="ChEBI" id="CHEBI:29105"/>
    </cofactor>
    <text evidence="8">Binds 1 zinc ion per subunit.</text>
</comment>
<gene>
    <name evidence="12" type="ORF">JCM21714_2988</name>
</gene>
<evidence type="ECO:0000256" key="3">
    <source>
        <dbReference type="ARBA" id="ARBA00011956"/>
    </source>
</evidence>
<comment type="caution">
    <text evidence="12">The sequence shown here is derived from an EMBL/GenBank/DDBJ whole genome shotgun (WGS) entry which is preliminary data.</text>
</comment>
<proteinExistence type="inferred from homology"/>
<dbReference type="AlphaFoldDB" id="W4VKX8"/>
<dbReference type="InterPro" id="IPR051804">
    <property type="entry name" value="Carb_Metab_Reg_Kinase/Isom"/>
</dbReference>
<feature type="domain" description="Phosphomannose isomerase type I catalytic" evidence="10">
    <location>
        <begin position="7"/>
        <end position="115"/>
    </location>
</feature>
<feature type="active site" evidence="9">
    <location>
        <position position="197"/>
    </location>
</feature>
<keyword evidence="4 7" id="KW-0479">Metal-binding</keyword>
<dbReference type="NCBIfam" id="TIGR00218">
    <property type="entry name" value="manA"/>
    <property type="match status" value="1"/>
</dbReference>
<dbReference type="Pfam" id="PF21621">
    <property type="entry name" value="MPI_cupin_dom"/>
    <property type="match status" value="1"/>
</dbReference>
<evidence type="ECO:0000256" key="6">
    <source>
        <dbReference type="ARBA" id="ARBA00023235"/>
    </source>
</evidence>
<keyword evidence="5 7" id="KW-0862">Zinc</keyword>
<dbReference type="GO" id="GO:0005975">
    <property type="term" value="P:carbohydrate metabolic process"/>
    <property type="evidence" value="ECO:0007669"/>
    <property type="project" value="UniProtKB-UniRule"/>
</dbReference>